<accession>A0A822DBS2</accession>
<feature type="non-terminal residue" evidence="1">
    <location>
        <position position="1"/>
    </location>
</feature>
<dbReference type="AlphaFoldDB" id="A0A822DBS2"/>
<comment type="caution">
    <text evidence="1">The sequence shown here is derived from an EMBL/GenBank/DDBJ whole genome shotgun (WGS) entry which is preliminary data.</text>
</comment>
<protein>
    <submittedName>
        <fullName evidence="1">Uncharacterized protein</fullName>
    </submittedName>
</protein>
<organism evidence="1 2">
    <name type="scientific">Rotaria socialis</name>
    <dbReference type="NCBI Taxonomy" id="392032"/>
    <lineage>
        <taxon>Eukaryota</taxon>
        <taxon>Metazoa</taxon>
        <taxon>Spiralia</taxon>
        <taxon>Gnathifera</taxon>
        <taxon>Rotifera</taxon>
        <taxon>Eurotatoria</taxon>
        <taxon>Bdelloidea</taxon>
        <taxon>Philodinida</taxon>
        <taxon>Philodinidae</taxon>
        <taxon>Rotaria</taxon>
    </lineage>
</organism>
<dbReference type="Proteomes" id="UP000663848">
    <property type="component" value="Unassembled WGS sequence"/>
</dbReference>
<gene>
    <name evidence="1" type="ORF">QYT958_LOCUS42890</name>
</gene>
<evidence type="ECO:0000313" key="2">
    <source>
        <dbReference type="Proteomes" id="UP000663848"/>
    </source>
</evidence>
<reference evidence="1" key="1">
    <citation type="submission" date="2021-02" db="EMBL/GenBank/DDBJ databases">
        <authorList>
            <person name="Nowell W R."/>
        </authorList>
    </citation>
    <scope>NUCLEOTIDE SEQUENCE</scope>
</reference>
<sequence>MRVERLLRKMEERAKRRQKRKEEWAILYQKKKPEGFDDPTEVDSIRYARENMGNYFLK</sequence>
<dbReference type="EMBL" id="CAJOBR010057450">
    <property type="protein sequence ID" value="CAF5064995.1"/>
    <property type="molecule type" value="Genomic_DNA"/>
</dbReference>
<name>A0A822DBS2_9BILA</name>
<proteinExistence type="predicted"/>
<evidence type="ECO:0000313" key="1">
    <source>
        <dbReference type="EMBL" id="CAF5064995.1"/>
    </source>
</evidence>